<feature type="transmembrane region" description="Helical" evidence="1">
    <location>
        <begin position="7"/>
        <end position="34"/>
    </location>
</feature>
<keyword evidence="3" id="KW-1185">Reference proteome</keyword>
<sequence>MYIMRKCISALIATIVFSFTLPMIVFGVNIITLLSSLLSVDATGRVLLTMIMFVLGGTYYAIGIPLSILIDLIMRIGSKKAEEAPSRVVIIVRLFGYLLLYAIGGLVSAFITLRYFIHGNESSWHWYSMDWHEIITFVSAAWLFALIDYLLSRIKLFNSNKRQKDSSNDLASDV</sequence>
<accession>A0A559IYH3</accession>
<protein>
    <submittedName>
        <fullName evidence="2">Uncharacterized protein</fullName>
    </submittedName>
</protein>
<dbReference type="Proteomes" id="UP000318102">
    <property type="component" value="Unassembled WGS sequence"/>
</dbReference>
<feature type="transmembrane region" description="Helical" evidence="1">
    <location>
        <begin position="46"/>
        <end position="73"/>
    </location>
</feature>
<dbReference type="OrthoDB" id="9834278at2"/>
<keyword evidence="1" id="KW-1133">Transmembrane helix</keyword>
<gene>
    <name evidence="2" type="ORF">FPZ44_06255</name>
</gene>
<comment type="caution">
    <text evidence="2">The sequence shown here is derived from an EMBL/GenBank/DDBJ whole genome shotgun (WGS) entry which is preliminary data.</text>
</comment>
<evidence type="ECO:0000313" key="3">
    <source>
        <dbReference type="Proteomes" id="UP000318102"/>
    </source>
</evidence>
<dbReference type="EMBL" id="VNJK01000001">
    <property type="protein sequence ID" value="TVX92682.1"/>
    <property type="molecule type" value="Genomic_DNA"/>
</dbReference>
<dbReference type="RefSeq" id="WP_144988379.1">
    <property type="nucleotide sequence ID" value="NZ_VNJK01000001.1"/>
</dbReference>
<keyword evidence="1" id="KW-0812">Transmembrane</keyword>
<evidence type="ECO:0000313" key="2">
    <source>
        <dbReference type="EMBL" id="TVX92682.1"/>
    </source>
</evidence>
<feature type="transmembrane region" description="Helical" evidence="1">
    <location>
        <begin position="94"/>
        <end position="117"/>
    </location>
</feature>
<keyword evidence="1" id="KW-0472">Membrane</keyword>
<dbReference type="AlphaFoldDB" id="A0A559IYH3"/>
<reference evidence="2 3" key="1">
    <citation type="submission" date="2019-07" db="EMBL/GenBank/DDBJ databases">
        <authorList>
            <person name="Kim J."/>
        </authorList>
    </citation>
    <scope>NUCLEOTIDE SEQUENCE [LARGE SCALE GENOMIC DNA]</scope>
    <source>
        <strain evidence="2 3">N4</strain>
    </source>
</reference>
<proteinExistence type="predicted"/>
<organism evidence="2 3">
    <name type="scientific">Paenibacillus agilis</name>
    <dbReference type="NCBI Taxonomy" id="3020863"/>
    <lineage>
        <taxon>Bacteria</taxon>
        <taxon>Bacillati</taxon>
        <taxon>Bacillota</taxon>
        <taxon>Bacilli</taxon>
        <taxon>Bacillales</taxon>
        <taxon>Paenibacillaceae</taxon>
        <taxon>Paenibacillus</taxon>
    </lineage>
</organism>
<feature type="transmembrane region" description="Helical" evidence="1">
    <location>
        <begin position="129"/>
        <end position="151"/>
    </location>
</feature>
<evidence type="ECO:0000256" key="1">
    <source>
        <dbReference type="SAM" id="Phobius"/>
    </source>
</evidence>
<name>A0A559IYH3_9BACL</name>